<dbReference type="Proteomes" id="UP000288623">
    <property type="component" value="Unassembled WGS sequence"/>
</dbReference>
<feature type="signal peptide" evidence="2">
    <location>
        <begin position="1"/>
        <end position="24"/>
    </location>
</feature>
<proteinExistence type="predicted"/>
<name>A0A433RX99_9BACL</name>
<dbReference type="InterPro" id="IPR029051">
    <property type="entry name" value="DUF4352"/>
</dbReference>
<accession>A0A433RX99</accession>
<evidence type="ECO:0000256" key="1">
    <source>
        <dbReference type="ARBA" id="ARBA00022729"/>
    </source>
</evidence>
<gene>
    <name evidence="4" type="ORF">QI30_03045</name>
</gene>
<dbReference type="RefSeq" id="WP_233600505.1">
    <property type="nucleotide sequence ID" value="NZ_JTFC01000009.1"/>
</dbReference>
<dbReference type="PROSITE" id="PS51257">
    <property type="entry name" value="PROKAR_LIPOPROTEIN"/>
    <property type="match status" value="1"/>
</dbReference>
<feature type="domain" description="DUF4352" evidence="3">
    <location>
        <begin position="74"/>
        <end position="188"/>
    </location>
</feature>
<dbReference type="Gene3D" id="2.60.40.1240">
    <property type="match status" value="1"/>
</dbReference>
<reference evidence="4 5" key="1">
    <citation type="submission" date="2014-11" db="EMBL/GenBank/DDBJ databases">
        <title>Genome sequence and analysis of novel Kurthia sp.</title>
        <authorList>
            <person name="Lawson J.N."/>
            <person name="Gonzalez J.E."/>
            <person name="Rinauldi L."/>
            <person name="Xuan Z."/>
            <person name="Firman A."/>
            <person name="Shaddox L."/>
            <person name="Trudeau A."/>
            <person name="Shah S."/>
            <person name="Reiman D."/>
        </authorList>
    </citation>
    <scope>NUCLEOTIDE SEQUENCE [LARGE SCALE GENOMIC DNA]</scope>
    <source>
        <strain evidence="4 5">3B1D</strain>
    </source>
</reference>
<evidence type="ECO:0000313" key="4">
    <source>
        <dbReference type="EMBL" id="RUS57905.1"/>
    </source>
</evidence>
<organism evidence="4 5">
    <name type="scientific">Candidatus Kurthia intestinigallinarum</name>
    <dbReference type="NCBI Taxonomy" id="1562256"/>
    <lineage>
        <taxon>Bacteria</taxon>
        <taxon>Bacillati</taxon>
        <taxon>Bacillota</taxon>
        <taxon>Bacilli</taxon>
        <taxon>Bacillales</taxon>
        <taxon>Caryophanaceae</taxon>
        <taxon>Kurthia</taxon>
    </lineage>
</organism>
<evidence type="ECO:0000259" key="3">
    <source>
        <dbReference type="Pfam" id="PF11611"/>
    </source>
</evidence>
<evidence type="ECO:0000313" key="5">
    <source>
        <dbReference type="Proteomes" id="UP000288623"/>
    </source>
</evidence>
<keyword evidence="1 2" id="KW-0732">Signal</keyword>
<keyword evidence="5" id="KW-1185">Reference proteome</keyword>
<dbReference type="EMBL" id="JTFC01000009">
    <property type="protein sequence ID" value="RUS57905.1"/>
    <property type="molecule type" value="Genomic_DNA"/>
</dbReference>
<feature type="chain" id="PRO_5019348490" description="DUF4352 domain-containing protein" evidence="2">
    <location>
        <begin position="25"/>
        <end position="204"/>
    </location>
</feature>
<sequence length="204" mass="22985">MPIRFFIGILLVVLLAGCQQKATADDHLPRTDYVTGYNGNAQIPDDRTLLKENDTIQAEKGFMTLKEANFEPQTIVVGDIHLTIHDVKRIHLEPDYSMVDYFHQLTHKETFDFVKAYVTIENTAKETRHFSPVATLKAASGTQSFERDIYLDNISGSFAPSEKKQGNIGYITEPGDDTLTVTTSAVFDEHEQQLTKQTTFTLQP</sequence>
<dbReference type="Pfam" id="PF11611">
    <property type="entry name" value="DUF4352"/>
    <property type="match status" value="1"/>
</dbReference>
<dbReference type="InterPro" id="IPR029050">
    <property type="entry name" value="Immunoprotect_excell_Ig-like"/>
</dbReference>
<protein>
    <recommendedName>
        <fullName evidence="3">DUF4352 domain-containing protein</fullName>
    </recommendedName>
</protein>
<evidence type="ECO:0000256" key="2">
    <source>
        <dbReference type="SAM" id="SignalP"/>
    </source>
</evidence>
<dbReference type="AlphaFoldDB" id="A0A433RX99"/>
<comment type="caution">
    <text evidence="4">The sequence shown here is derived from an EMBL/GenBank/DDBJ whole genome shotgun (WGS) entry which is preliminary data.</text>
</comment>